<protein>
    <recommendedName>
        <fullName evidence="8">Nucleoporin</fullName>
    </recommendedName>
</protein>
<sequence>DLNAILCVPGRSEASRTALARADAHTSITLPGGETVALNGAFLAASSALAPELDMDELCTAELMWRALNTSFLQGADAVEAATLVFFQRYLYIINILGHIVSERQVGAVLGAGSEKTLFMQILASFRRIYAMLVAQNGLIDKERATADVNNLQFVSKTCYVKRQLFDLHDVLAQVLYALVDTHASELASHATYTALTTHINECVPRDDDVFLVHYMPVLARVATPLATTPPAHVVQFHTAFTAELRADYASITSADSIDVARLSLRAYARIVQLMFFAAFVPWCKHDAARTAQYDFHKDILQQVEWLVAYGTLELLMGLCADTSRSETRAMLETGALLDFRALLLPSCVPMTAVQLLPHGAAEMQHAAKADAQLSNVRRLLDVRGFVPSREVCDNLLGPHLHQFLANFISHAAVVLTQLRDSEEDFLLSSINRRAPGGAAATDPSDDFNNTRRATHAPAPSEIDLAELATCAELERFHMACVYTYSHRPELCTQFWADDVNTHGFITWGLANNTSPLISATFCLLLGSLTFGSSSSGISSSCNSSGGSSVRVWNILVRQDDGAPKKNDYLKISVDSILSSLDYYVGALNDTLEAELLAYTRRQRDSQDLASPGNAAPATVQLLEDSMAFVSGFFTLLTLLVENSGNDDAGSVMRDTAFSRVLQTAQAFLRFDNLVSAAHFAAADKKPRVVFVDAQNRTALLTLVFRMFGSFARFRCAPTNCEIWTTVDRWLCHALPDSSSGATGGAAEPTRYAGVSLASAVGTPPKSELARLRAAAAPAGMKHAFLRAFCSVAEVVGFVELLARLLDAPPASAARPLLPFPADMGLAYRAKNCAGVWPYMDFLVCEVLQKSPALVHDLRPVLQAAVLAIVDASLAAVDWALYEDVGPAVLPTAVLQTPFADALTALGATVPLAYRDFVRTHHLVAVVNYLFDERAARALFDILAVGDAVETCAELRRLVARALACVDRVLAVQSTYIRKLVPVLQDASSVPLPRATAPYGALAAATTVADAYLPPGVGTHGAKDFYDIMLINMTSVAQIALYVGSVHADVAGPALRIFRGVADAPVFGAASHLANDTLLHGNRLLRMLEGIDESDKIRFAFLQQLESPAAALRTKLSILAFLHSKLSGVRSISVAHFLLGFERRGGRMSLDAGRGVLAGLVAQLQTLVESAAEQYSPPVVRHGPAALTCLILRVVVALCRSPVTARATLAYLRRFDLLDIFLRFQMRVDDFTVWNSQRFAGDVHADSHNAFVADARAADTFLCFVETQHLVLQYVALELHSNTSQARRDHYAALLLNGTEFFNGTPKILEFLDIFNFQMYNLDDYRLRDHERRYNLAALVQEVCGDAPRVDPALFDRVAAYAAQVTWPDSSAETDTPAVEADHVRDLLTRVVLAMQLKMLHSRALHSWAQLIQVLTKQDLHDKGTLVLQVMQIVLPKIHNDYYERNILFAEELMSLCLFLCDIYEQETAGAPASVPPSDPDPALHGLHRLLPLLRTCLAGLLPPASSVALRADIYLVLHKFLQAGVRSKPMRHHVRACLLAARSAVDVVCNDCVHSEGILRITSIMCLELLVHLLNLEHLPNVVHMLAKNNSLALLTRSLKRADETISACGASSPKRTRPGVSVDALLYELTALKTTLYLLVRIAQTKAGAAQLVQNDIFPVLCRLQFLAVDVDLGMELAVDGADGNAGTAALRLSLDAPLTIQNAPKTGSGGAPAVDADAVLPDPAKTVSYYELFVPVFQLVATILLAAGPSYKPAVKQVHQLLQHYRPLVQGIMKRDTLSGKSGAEGADTDGLHHMARLFTLIRSLVDYAE</sequence>
<feature type="region of interest" description="Disordered" evidence="5">
    <location>
        <begin position="436"/>
        <end position="456"/>
    </location>
</feature>
<feature type="non-terminal residue" evidence="6">
    <location>
        <position position="1813"/>
    </location>
</feature>
<comment type="subcellular location">
    <subcellularLocation>
        <location evidence="1">Nucleus</location>
    </subcellularLocation>
</comment>
<evidence type="ECO:0000256" key="5">
    <source>
        <dbReference type="SAM" id="MobiDB-lite"/>
    </source>
</evidence>
<dbReference type="PANTHER" id="PTHR31344:SF0">
    <property type="entry name" value="NUCLEAR PORE COMPLEX PROTEIN NUP205"/>
    <property type="match status" value="1"/>
</dbReference>
<dbReference type="EMBL" id="ML004439">
    <property type="protein sequence ID" value="RKP31591.1"/>
    <property type="molecule type" value="Genomic_DNA"/>
</dbReference>
<reference evidence="7" key="1">
    <citation type="journal article" date="2018" name="Nat. Microbiol.">
        <title>Leveraging single-cell genomics to expand the fungal tree of life.</title>
        <authorList>
            <person name="Ahrendt S.R."/>
            <person name="Quandt C.A."/>
            <person name="Ciobanu D."/>
            <person name="Clum A."/>
            <person name="Salamov A."/>
            <person name="Andreopoulos B."/>
            <person name="Cheng J.F."/>
            <person name="Woyke T."/>
            <person name="Pelin A."/>
            <person name="Henrissat B."/>
            <person name="Reynolds N.K."/>
            <person name="Benny G.L."/>
            <person name="Smith M.E."/>
            <person name="James T.Y."/>
            <person name="Grigoriev I.V."/>
        </authorList>
    </citation>
    <scope>NUCLEOTIDE SEQUENCE [LARGE SCALE GENOMIC DNA]</scope>
    <source>
        <strain evidence="7">Baker2002</strain>
    </source>
</reference>
<evidence type="ECO:0000256" key="1">
    <source>
        <dbReference type="ARBA" id="ARBA00004123"/>
    </source>
</evidence>
<keyword evidence="3" id="KW-0813">Transport</keyword>
<evidence type="ECO:0000256" key="4">
    <source>
        <dbReference type="ARBA" id="ARBA00023242"/>
    </source>
</evidence>
<dbReference type="Pfam" id="PF11894">
    <property type="entry name" value="Nup192"/>
    <property type="match status" value="1"/>
</dbReference>
<evidence type="ECO:0000313" key="6">
    <source>
        <dbReference type="EMBL" id="RKP31591.1"/>
    </source>
</evidence>
<comment type="similarity">
    <text evidence="2">Belongs to the NUP186/NUP192/NUP205 family.</text>
</comment>
<dbReference type="GO" id="GO:0044611">
    <property type="term" value="C:nuclear pore inner ring"/>
    <property type="evidence" value="ECO:0007669"/>
    <property type="project" value="TreeGrafter"/>
</dbReference>
<name>A0A4P9ZH26_9ASCO</name>
<evidence type="ECO:0008006" key="8">
    <source>
        <dbReference type="Google" id="ProtNLM"/>
    </source>
</evidence>
<dbReference type="OrthoDB" id="2019644at2759"/>
<proteinExistence type="inferred from homology"/>
<dbReference type="Proteomes" id="UP000268321">
    <property type="component" value="Unassembled WGS sequence"/>
</dbReference>
<dbReference type="GO" id="GO:0006999">
    <property type="term" value="P:nuclear pore organization"/>
    <property type="evidence" value="ECO:0007669"/>
    <property type="project" value="TreeGrafter"/>
</dbReference>
<gene>
    <name evidence="6" type="ORF">METBISCDRAFT_8960</name>
</gene>
<evidence type="ECO:0000313" key="7">
    <source>
        <dbReference type="Proteomes" id="UP000268321"/>
    </source>
</evidence>
<feature type="non-terminal residue" evidence="6">
    <location>
        <position position="1"/>
    </location>
</feature>
<keyword evidence="4" id="KW-0539">Nucleus</keyword>
<evidence type="ECO:0000256" key="3">
    <source>
        <dbReference type="ARBA" id="ARBA00022448"/>
    </source>
</evidence>
<dbReference type="InterPro" id="IPR021827">
    <property type="entry name" value="Nup186/Nup192/Nup205"/>
</dbReference>
<evidence type="ECO:0000256" key="2">
    <source>
        <dbReference type="ARBA" id="ARBA00005892"/>
    </source>
</evidence>
<keyword evidence="7" id="KW-1185">Reference proteome</keyword>
<dbReference type="PANTHER" id="PTHR31344">
    <property type="entry name" value="NUCLEAR PORE COMPLEX PROTEIN NUP205"/>
    <property type="match status" value="1"/>
</dbReference>
<accession>A0A4P9ZH26</accession>
<dbReference type="GO" id="GO:0017056">
    <property type="term" value="F:structural constituent of nuclear pore"/>
    <property type="evidence" value="ECO:0007669"/>
    <property type="project" value="TreeGrafter"/>
</dbReference>
<organism evidence="6 7">
    <name type="scientific">Metschnikowia bicuspidata</name>
    <dbReference type="NCBI Taxonomy" id="27322"/>
    <lineage>
        <taxon>Eukaryota</taxon>
        <taxon>Fungi</taxon>
        <taxon>Dikarya</taxon>
        <taxon>Ascomycota</taxon>
        <taxon>Saccharomycotina</taxon>
        <taxon>Pichiomycetes</taxon>
        <taxon>Metschnikowiaceae</taxon>
        <taxon>Metschnikowia</taxon>
    </lineage>
</organism>